<comment type="function">
    <text evidence="1">May act as a GTPase-activating protein for Rab family protein(s).</text>
</comment>
<proteinExistence type="predicted"/>
<accession>A0A8C5AFE1</accession>
<reference evidence="5" key="2">
    <citation type="submission" date="2025-09" db="UniProtKB">
        <authorList>
            <consortium name="Ensembl"/>
        </authorList>
    </citation>
    <scope>IDENTIFICATION</scope>
</reference>
<dbReference type="FunFam" id="1.10.8.270:FF:000009">
    <property type="entry name" value="TBC1 domain family member 30"/>
    <property type="match status" value="1"/>
</dbReference>
<keyword evidence="6" id="KW-1185">Reference proteome</keyword>
<dbReference type="Ensembl" id="ENSGMOT00000073204.1">
    <property type="protein sequence ID" value="ENSGMOP00000031414.1"/>
    <property type="gene ID" value="ENSGMOG00000029566.1"/>
</dbReference>
<protein>
    <recommendedName>
        <fullName evidence="2">TBC1 domain family member 30</fullName>
    </recommendedName>
</protein>
<feature type="compositionally biased region" description="Gly residues" evidence="3">
    <location>
        <begin position="609"/>
        <end position="625"/>
    </location>
</feature>
<feature type="region of interest" description="Disordered" evidence="3">
    <location>
        <begin position="763"/>
        <end position="860"/>
    </location>
</feature>
<dbReference type="Gene3D" id="1.10.472.80">
    <property type="entry name" value="Ypt/Rab-GAP domain of gyp1p, domain 3"/>
    <property type="match status" value="1"/>
</dbReference>
<gene>
    <name evidence="5" type="primary">tbc1d30</name>
</gene>
<dbReference type="InterPro" id="IPR032738">
    <property type="entry name" value="Tbc1d30_C"/>
</dbReference>
<reference evidence="5" key="1">
    <citation type="submission" date="2025-08" db="UniProtKB">
        <authorList>
            <consortium name="Ensembl"/>
        </authorList>
    </citation>
    <scope>IDENTIFICATION</scope>
</reference>
<dbReference type="Pfam" id="PF00566">
    <property type="entry name" value="RabGAP-TBC"/>
    <property type="match status" value="1"/>
</dbReference>
<feature type="compositionally biased region" description="Basic and acidic residues" evidence="3">
    <location>
        <begin position="783"/>
        <end position="794"/>
    </location>
</feature>
<evidence type="ECO:0000256" key="2">
    <source>
        <dbReference type="ARBA" id="ARBA00067508"/>
    </source>
</evidence>
<dbReference type="Gene3D" id="1.10.8.270">
    <property type="entry name" value="putative rabgap domain of human tbc1 domain family member 14 like domains"/>
    <property type="match status" value="1"/>
</dbReference>
<dbReference type="PROSITE" id="PS50086">
    <property type="entry name" value="TBC_RABGAP"/>
    <property type="match status" value="1"/>
</dbReference>
<name>A0A8C5AFE1_GADMO</name>
<evidence type="ECO:0000313" key="6">
    <source>
        <dbReference type="Proteomes" id="UP000694546"/>
    </source>
</evidence>
<dbReference type="SUPFAM" id="SSF47923">
    <property type="entry name" value="Ypt/Rab-GAP domain of gyp1p"/>
    <property type="match status" value="2"/>
</dbReference>
<evidence type="ECO:0000256" key="1">
    <source>
        <dbReference type="ARBA" id="ARBA00043879"/>
    </source>
</evidence>
<dbReference type="GO" id="GO:0005783">
    <property type="term" value="C:endoplasmic reticulum"/>
    <property type="evidence" value="ECO:0007669"/>
    <property type="project" value="TreeGrafter"/>
</dbReference>
<dbReference type="Pfam" id="PF15733">
    <property type="entry name" value="DUF4682"/>
    <property type="match status" value="1"/>
</dbReference>
<feature type="region of interest" description="Disordered" evidence="3">
    <location>
        <begin position="870"/>
        <end position="889"/>
    </location>
</feature>
<dbReference type="InterPro" id="IPR000195">
    <property type="entry name" value="Rab-GAP-TBC_dom"/>
</dbReference>
<sequence>MPLRASKLLDLDICDRGVCSDEGESGEFVNSATSLSDGYSAFQQWRATDSVSANGFQPSDTSSPTPVQQVPDLPGIPGTDTADCDDFELYGDNTRGPRASIVDGLLVELYETYSGGKRGYVDSLDSSTEASSSEAFLGRSNTGSNFLQELQEKHTRRHQMNYLAQKAPGELCSIIQEVKYRTGLQSAKLLRQLKRRDRLRHKRLKNCDIITACLQAVSQKRRKGNVTRWSLGNWYDALKSVARLPTGIPKEWRKRVWLTLADHYLHSISIDWEKTLRFAFNERSNPDDDSLGIQIVKDLHRTGCSSYCGQEGEQDRVVLKRVLLAYARWNKTVGYCQGFNVLAALILEVTEGSESDALKVMIYLIDKVLPENYFANNLQALSVDMAVFRDLLRLKLPRLSQHLHHLQKAANKEAGGSYEPPLTNVFTMQWFLTMFATCLPPHTVLKIWDSVFFEGSEVLLRVALAIWERLGERIEYCQSADEFYSTMGCLTQEMLEHSHIHSTDLMQEVYSMAVFPFPQLAELREKYTYNITPFPTSGRSNSSGGLGSLESDDDADMDDEDSIVTALGCLGPLGGLLAPEVQRYQKHLKDQHGGQGNIAELSPGAVGAGGGGLVGPGSAGRGGAARGRRQKEQQQAAVNGMMTERMSTDIGALKRQYARIKRRQQQQAMQLCIRTDKCPATSVLASQLNPSSPVVNHLLLGRKPRAAPRSSRTPGAGAPPIGLGLPCTLGGAEGGGSPWRAHVRAHRRSLARARAQLGFVDSEELEEDEGEEEEEVKRRSRRKDGGDEKRRSKTEAPLPSSPSTPDLSSSSSPSGGSSSSSSTGHKLPLFSPFPCVKQPRKSAAARNLGLYGPTSRTPTVHFPQLSRVAAASATSLSSTTTAATSSRRR</sequence>
<dbReference type="InterPro" id="IPR035969">
    <property type="entry name" value="Rab-GAP_TBC_sf"/>
</dbReference>
<dbReference type="FunFam" id="1.10.472.80:FF:000011">
    <property type="entry name" value="TBC1 domain family member 30"/>
    <property type="match status" value="1"/>
</dbReference>
<feature type="compositionally biased region" description="Low complexity" evidence="3">
    <location>
        <begin position="797"/>
        <end position="823"/>
    </location>
</feature>
<evidence type="ECO:0000313" key="5">
    <source>
        <dbReference type="Ensembl" id="ENSGMOP00000031414.1"/>
    </source>
</evidence>
<dbReference type="Proteomes" id="UP000694546">
    <property type="component" value="Chromosome 19"/>
</dbReference>
<dbReference type="PANTHER" id="PTHR13399">
    <property type="entry name" value="TRANSLOCON-ASSOCIATED PROTEIN TRAP , GAMMA SUBUNIT"/>
    <property type="match status" value="1"/>
</dbReference>
<organism evidence="5 6">
    <name type="scientific">Gadus morhua</name>
    <name type="common">Atlantic cod</name>
    <dbReference type="NCBI Taxonomy" id="8049"/>
    <lineage>
        <taxon>Eukaryota</taxon>
        <taxon>Metazoa</taxon>
        <taxon>Chordata</taxon>
        <taxon>Craniata</taxon>
        <taxon>Vertebrata</taxon>
        <taxon>Euteleostomi</taxon>
        <taxon>Actinopterygii</taxon>
        <taxon>Neopterygii</taxon>
        <taxon>Teleostei</taxon>
        <taxon>Neoteleostei</taxon>
        <taxon>Acanthomorphata</taxon>
        <taxon>Zeiogadaria</taxon>
        <taxon>Gadariae</taxon>
        <taxon>Gadiformes</taxon>
        <taxon>Gadoidei</taxon>
        <taxon>Gadidae</taxon>
        <taxon>Gadus</taxon>
    </lineage>
</organism>
<dbReference type="GeneTree" id="ENSGT00940000159226"/>
<evidence type="ECO:0000256" key="3">
    <source>
        <dbReference type="SAM" id="MobiDB-lite"/>
    </source>
</evidence>
<dbReference type="PANTHER" id="PTHR13399:SF4">
    <property type="entry name" value="TBC1 DOMAIN FAMILY MEMBER 30"/>
    <property type="match status" value="1"/>
</dbReference>
<dbReference type="AlphaFoldDB" id="A0A8C5AFE1"/>
<feature type="region of interest" description="Disordered" evidence="3">
    <location>
        <begin position="609"/>
        <end position="633"/>
    </location>
</feature>
<feature type="region of interest" description="Disordered" evidence="3">
    <location>
        <begin position="538"/>
        <end position="558"/>
    </location>
</feature>
<dbReference type="SMART" id="SM00164">
    <property type="entry name" value="TBC"/>
    <property type="match status" value="1"/>
</dbReference>
<feature type="domain" description="Rab-GAP TBC" evidence="4">
    <location>
        <begin position="247"/>
        <end position="455"/>
    </location>
</feature>
<feature type="compositionally biased region" description="Acidic residues" evidence="3">
    <location>
        <begin position="763"/>
        <end position="774"/>
    </location>
</feature>
<evidence type="ECO:0000259" key="4">
    <source>
        <dbReference type="PROSITE" id="PS50086"/>
    </source>
</evidence>